<keyword evidence="2 3" id="KW-0472">Membrane</keyword>
<evidence type="ECO:0000256" key="4">
    <source>
        <dbReference type="SAM" id="SignalP"/>
    </source>
</evidence>
<dbReference type="InterPro" id="IPR006665">
    <property type="entry name" value="OmpA-like"/>
</dbReference>
<evidence type="ECO:0000256" key="1">
    <source>
        <dbReference type="ARBA" id="ARBA00004442"/>
    </source>
</evidence>
<feature type="signal peptide" evidence="4">
    <location>
        <begin position="1"/>
        <end position="29"/>
    </location>
</feature>
<proteinExistence type="predicted"/>
<dbReference type="EMBL" id="CP012831">
    <property type="protein sequence ID" value="ALI06727.1"/>
    <property type="molecule type" value="Genomic_DNA"/>
</dbReference>
<dbReference type="PANTHER" id="PTHR30329">
    <property type="entry name" value="STATOR ELEMENT OF FLAGELLAR MOTOR COMPLEX"/>
    <property type="match status" value="1"/>
</dbReference>
<name>A0A0N9W0S4_PSEFL</name>
<evidence type="ECO:0000259" key="5">
    <source>
        <dbReference type="PROSITE" id="PS51123"/>
    </source>
</evidence>
<dbReference type="GO" id="GO:0009279">
    <property type="term" value="C:cell outer membrane"/>
    <property type="evidence" value="ECO:0007669"/>
    <property type="project" value="UniProtKB-SubCell"/>
</dbReference>
<dbReference type="Gene3D" id="3.30.1330.60">
    <property type="entry name" value="OmpA-like domain"/>
    <property type="match status" value="1"/>
</dbReference>
<dbReference type="AlphaFoldDB" id="A0A0N9W0S4"/>
<sequence>MRSYPQFSLRWFAALFLLAILALSGCQTAPPKGLTPAQIAVLKQQGFELTDDGWAFGLSGKVLFGSDMENLNPASTEIVERIGKALLGAGIERVRVDGHTDASGSQAYNEQLSMRRAASVSKVLTSVGMREENVQLRGLGSSNPVASNDTPSGRTENRRVAIVVIAD</sequence>
<gene>
    <name evidence="6" type="ORF">AO356_07895</name>
</gene>
<dbReference type="Pfam" id="PF00691">
    <property type="entry name" value="OmpA"/>
    <property type="match status" value="1"/>
</dbReference>
<dbReference type="OrthoDB" id="9782229at2"/>
<evidence type="ECO:0000256" key="2">
    <source>
        <dbReference type="ARBA" id="ARBA00023136"/>
    </source>
</evidence>
<dbReference type="Proteomes" id="UP000059425">
    <property type="component" value="Chromosome"/>
</dbReference>
<dbReference type="PRINTS" id="PR01023">
    <property type="entry name" value="NAFLGMOTY"/>
</dbReference>
<reference evidence="7" key="1">
    <citation type="submission" date="2015-09" db="EMBL/GenBank/DDBJ databases">
        <title>Whole genome sequence of Pseudomonas fluorescens FW300-N2C3.</title>
        <authorList>
            <person name="Ray J."/>
            <person name="Melnyk R."/>
            <person name="Deutschbauer A."/>
        </authorList>
    </citation>
    <scope>NUCLEOTIDE SEQUENCE [LARGE SCALE GENOMIC DNA]</scope>
    <source>
        <strain evidence="7">FW300-N2C3</strain>
    </source>
</reference>
<dbReference type="InterPro" id="IPR050330">
    <property type="entry name" value="Bact_OuterMem_StrucFunc"/>
</dbReference>
<organism evidence="6 7">
    <name type="scientific">Pseudomonas fluorescens</name>
    <dbReference type="NCBI Taxonomy" id="294"/>
    <lineage>
        <taxon>Bacteria</taxon>
        <taxon>Pseudomonadati</taxon>
        <taxon>Pseudomonadota</taxon>
        <taxon>Gammaproteobacteria</taxon>
        <taxon>Pseudomonadales</taxon>
        <taxon>Pseudomonadaceae</taxon>
        <taxon>Pseudomonas</taxon>
    </lineage>
</organism>
<dbReference type="PROSITE" id="PS51257">
    <property type="entry name" value="PROKAR_LIPOPROTEIN"/>
    <property type="match status" value="1"/>
</dbReference>
<dbReference type="PROSITE" id="PS51123">
    <property type="entry name" value="OMPA_2"/>
    <property type="match status" value="1"/>
</dbReference>
<dbReference type="PANTHER" id="PTHR30329:SF17">
    <property type="entry name" value="LIPOPROTEIN YFIB-RELATED"/>
    <property type="match status" value="1"/>
</dbReference>
<dbReference type="InterPro" id="IPR006664">
    <property type="entry name" value="OMP_bac"/>
</dbReference>
<accession>A0A0N9W0S4</accession>
<comment type="subcellular location">
    <subcellularLocation>
        <location evidence="1">Cell outer membrane</location>
    </subcellularLocation>
</comment>
<dbReference type="SUPFAM" id="SSF103088">
    <property type="entry name" value="OmpA-like"/>
    <property type="match status" value="1"/>
</dbReference>
<evidence type="ECO:0000313" key="6">
    <source>
        <dbReference type="EMBL" id="ALI06727.1"/>
    </source>
</evidence>
<dbReference type="PRINTS" id="PR01021">
    <property type="entry name" value="OMPADOMAIN"/>
</dbReference>
<protein>
    <recommendedName>
        <fullName evidence="5">OmpA-like domain-containing protein</fullName>
    </recommendedName>
</protein>
<evidence type="ECO:0000256" key="3">
    <source>
        <dbReference type="PROSITE-ProRule" id="PRU00473"/>
    </source>
</evidence>
<feature type="chain" id="PRO_5006039738" description="OmpA-like domain-containing protein" evidence="4">
    <location>
        <begin position="30"/>
        <end position="167"/>
    </location>
</feature>
<reference evidence="6 7" key="2">
    <citation type="journal article" date="2018" name="Nature">
        <title>Mutant phenotypes for thousands of bacterial genes of unknown function.</title>
        <authorList>
            <person name="Price M.N."/>
            <person name="Wetmore K.M."/>
            <person name="Waters R.J."/>
            <person name="Callaghan M."/>
            <person name="Ray J."/>
            <person name="Liu H."/>
            <person name="Kuehl J.V."/>
            <person name="Melnyk R.A."/>
            <person name="Lamson J.S."/>
            <person name="Suh Y."/>
            <person name="Carlson H.K."/>
            <person name="Esquivel Z."/>
            <person name="Sadeeshkumar H."/>
            <person name="Chakraborty R."/>
            <person name="Zane G.M."/>
            <person name="Rubin B.E."/>
            <person name="Wall J.D."/>
            <person name="Visel A."/>
            <person name="Bristow J."/>
            <person name="Blow M.J."/>
            <person name="Arkin A.P."/>
            <person name="Deutschbauer A.M."/>
        </authorList>
    </citation>
    <scope>NUCLEOTIDE SEQUENCE [LARGE SCALE GENOMIC DNA]</scope>
    <source>
        <strain evidence="6 7">FW300-N2C3</strain>
    </source>
</reference>
<dbReference type="RefSeq" id="WP_060739298.1">
    <property type="nucleotide sequence ID" value="NZ_CP012831.1"/>
</dbReference>
<keyword evidence="4" id="KW-0732">Signal</keyword>
<dbReference type="CDD" id="cd07185">
    <property type="entry name" value="OmpA_C-like"/>
    <property type="match status" value="1"/>
</dbReference>
<feature type="domain" description="OmpA-like" evidence="5">
    <location>
        <begin position="51"/>
        <end position="167"/>
    </location>
</feature>
<dbReference type="InterPro" id="IPR036737">
    <property type="entry name" value="OmpA-like_sf"/>
</dbReference>
<evidence type="ECO:0000313" key="7">
    <source>
        <dbReference type="Proteomes" id="UP000059425"/>
    </source>
</evidence>